<evidence type="ECO:0000313" key="2">
    <source>
        <dbReference type="Proteomes" id="UP000044026"/>
    </source>
</evidence>
<proteinExistence type="predicted"/>
<evidence type="ECO:0000313" key="1">
    <source>
        <dbReference type="EMBL" id="CEN41375.1"/>
    </source>
</evidence>
<dbReference type="EMBL" id="CDOE01000080">
    <property type="protein sequence ID" value="CEN41375.1"/>
    <property type="molecule type" value="Genomic_DNA"/>
</dbReference>
<gene>
    <name evidence="1" type="ORF">CCAN12_810021</name>
</gene>
<dbReference type="AlphaFoldDB" id="A0A0B7HPY4"/>
<dbReference type="Proteomes" id="UP000044026">
    <property type="component" value="Unassembled WGS sequence"/>
</dbReference>
<organism evidence="1 2">
    <name type="scientific">Capnocytophaga canimorsus</name>
    <dbReference type="NCBI Taxonomy" id="28188"/>
    <lineage>
        <taxon>Bacteria</taxon>
        <taxon>Pseudomonadati</taxon>
        <taxon>Bacteroidota</taxon>
        <taxon>Flavobacteriia</taxon>
        <taxon>Flavobacteriales</taxon>
        <taxon>Flavobacteriaceae</taxon>
        <taxon>Capnocytophaga</taxon>
    </lineage>
</organism>
<sequence length="40" mass="4913">MEIITRLNFRELTAREYISYCKELLKNIKDIFPNIILSYF</sequence>
<name>A0A0B7HPY4_9FLAO</name>
<accession>A0A0B7HPY4</accession>
<protein>
    <submittedName>
        <fullName evidence="1">Uncharacterized protein</fullName>
    </submittedName>
</protein>
<reference evidence="1 2" key="1">
    <citation type="submission" date="2015-01" db="EMBL/GenBank/DDBJ databases">
        <authorList>
            <person name="Xiang T."/>
            <person name="Song Y."/>
            <person name="Huang L."/>
            <person name="Wang B."/>
            <person name="Wu P."/>
        </authorList>
    </citation>
    <scope>NUCLEOTIDE SEQUENCE [LARGE SCALE GENOMIC DNA]</scope>
    <source>
        <strain evidence="1 2">Cc12</strain>
    </source>
</reference>